<evidence type="ECO:0000259" key="2">
    <source>
        <dbReference type="Pfam" id="PF07883"/>
    </source>
</evidence>
<dbReference type="AlphaFoldDB" id="A0AAW4PI31"/>
<dbReference type="Gene3D" id="2.60.120.10">
    <property type="entry name" value="Jelly Rolls"/>
    <property type="match status" value="1"/>
</dbReference>
<organism evidence="3 4">
    <name type="scientific">Haloarcula nitratireducens</name>
    <dbReference type="NCBI Taxonomy" id="2487749"/>
    <lineage>
        <taxon>Archaea</taxon>
        <taxon>Methanobacteriati</taxon>
        <taxon>Methanobacteriota</taxon>
        <taxon>Stenosarchaea group</taxon>
        <taxon>Halobacteria</taxon>
        <taxon>Halobacteriales</taxon>
        <taxon>Haloarculaceae</taxon>
        <taxon>Haloarcula</taxon>
    </lineage>
</organism>
<comment type="caution">
    <text evidence="3">The sequence shown here is derived from an EMBL/GenBank/DDBJ whole genome shotgun (WGS) entry which is preliminary data.</text>
</comment>
<evidence type="ECO:0000256" key="1">
    <source>
        <dbReference type="SAM" id="MobiDB-lite"/>
    </source>
</evidence>
<dbReference type="EMBL" id="RKLT01000022">
    <property type="protein sequence ID" value="MBX0297578.1"/>
    <property type="molecule type" value="Genomic_DNA"/>
</dbReference>
<name>A0AAW4PI31_9EURY</name>
<feature type="region of interest" description="Disordered" evidence="1">
    <location>
        <begin position="1"/>
        <end position="24"/>
    </location>
</feature>
<dbReference type="SUPFAM" id="SSF51182">
    <property type="entry name" value="RmlC-like cupins"/>
    <property type="match status" value="1"/>
</dbReference>
<dbReference type="Pfam" id="PF07883">
    <property type="entry name" value="Cupin_2"/>
    <property type="match status" value="1"/>
</dbReference>
<reference evidence="3 4" key="1">
    <citation type="submission" date="2021-06" db="EMBL/GenBank/DDBJ databases">
        <title>Halomicroarcula sp. a new haloarchaeum isolated from saline soil.</title>
        <authorList>
            <person name="Duran-Viseras A."/>
            <person name="Sanchez-Porro C."/>
            <person name="Ventosa A."/>
        </authorList>
    </citation>
    <scope>NUCLEOTIDE SEQUENCE [LARGE SCALE GENOMIC DNA]</scope>
    <source>
        <strain evidence="3 4">F27</strain>
    </source>
</reference>
<gene>
    <name evidence="3" type="ORF">EGH23_22125</name>
</gene>
<accession>A0AAW4PI31</accession>
<dbReference type="InterPro" id="IPR014710">
    <property type="entry name" value="RmlC-like_jellyroll"/>
</dbReference>
<keyword evidence="4" id="KW-1185">Reference proteome</keyword>
<protein>
    <submittedName>
        <fullName evidence="3">Cupin domain-containing protein</fullName>
    </submittedName>
</protein>
<evidence type="ECO:0000313" key="4">
    <source>
        <dbReference type="Proteomes" id="UP001430455"/>
    </source>
</evidence>
<proteinExistence type="predicted"/>
<feature type="domain" description="Cupin type-2" evidence="2">
    <location>
        <begin position="58"/>
        <end position="109"/>
    </location>
</feature>
<evidence type="ECO:0000313" key="3">
    <source>
        <dbReference type="EMBL" id="MBX0297578.1"/>
    </source>
</evidence>
<dbReference type="InterPro" id="IPR011051">
    <property type="entry name" value="RmlC_Cupin_sf"/>
</dbReference>
<sequence>MKIAKEEIPAEIDSPPAIARHQRDFGDASDYGNLAAEYFSLKQGTDITALLKGLENDHCQSPHWGYVISGELTVTYTDGSEEVDKGGDMYYWPPGHTVRAEEDTDVVMFSPQHEHGEVINHMRNNMEENA</sequence>
<dbReference type="RefSeq" id="WP_220582165.1">
    <property type="nucleotide sequence ID" value="NZ_RKLT01000022.1"/>
</dbReference>
<dbReference type="Proteomes" id="UP001430455">
    <property type="component" value="Unassembled WGS sequence"/>
</dbReference>
<dbReference type="InterPro" id="IPR013096">
    <property type="entry name" value="Cupin_2"/>
</dbReference>